<gene>
    <name evidence="2" type="ORF">GOHSU_28_00640</name>
</gene>
<name>L7LAU0_9ACTN</name>
<dbReference type="InterPro" id="IPR002645">
    <property type="entry name" value="STAS_dom"/>
</dbReference>
<proteinExistence type="predicted"/>
<organism evidence="2 3">
    <name type="scientific">Gordonia hirsuta DSM 44140 = NBRC 16056</name>
    <dbReference type="NCBI Taxonomy" id="1121927"/>
    <lineage>
        <taxon>Bacteria</taxon>
        <taxon>Bacillati</taxon>
        <taxon>Actinomycetota</taxon>
        <taxon>Actinomycetes</taxon>
        <taxon>Mycobacteriales</taxon>
        <taxon>Gordoniaceae</taxon>
        <taxon>Gordonia</taxon>
    </lineage>
</organism>
<dbReference type="SUPFAM" id="SSF52091">
    <property type="entry name" value="SpoIIaa-like"/>
    <property type="match status" value="1"/>
</dbReference>
<dbReference type="GO" id="GO:0055085">
    <property type="term" value="P:transmembrane transport"/>
    <property type="evidence" value="ECO:0007669"/>
    <property type="project" value="InterPro"/>
</dbReference>
<dbReference type="EMBL" id="BANT01000028">
    <property type="protein sequence ID" value="GAC58009.1"/>
    <property type="molecule type" value="Genomic_DNA"/>
</dbReference>
<comment type="caution">
    <text evidence="2">The sequence shown here is derived from an EMBL/GenBank/DDBJ whole genome shotgun (WGS) entry which is preliminary data.</text>
</comment>
<evidence type="ECO:0000259" key="1">
    <source>
        <dbReference type="PROSITE" id="PS50801"/>
    </source>
</evidence>
<keyword evidence="3" id="KW-1185">Reference proteome</keyword>
<dbReference type="PANTHER" id="PTHR11814">
    <property type="entry name" value="SULFATE TRANSPORTER"/>
    <property type="match status" value="1"/>
</dbReference>
<reference evidence="2 3" key="1">
    <citation type="submission" date="2012-12" db="EMBL/GenBank/DDBJ databases">
        <title>Whole genome shotgun sequence of Gordonia hirsuta NBRC 16056.</title>
        <authorList>
            <person name="Isaki-Nakamura S."/>
            <person name="Hosoyama A."/>
            <person name="Tsuchikane K."/>
            <person name="Katsumata H."/>
            <person name="Baba S."/>
            <person name="Yamazaki S."/>
            <person name="Fujita N."/>
        </authorList>
    </citation>
    <scope>NUCLEOTIDE SEQUENCE [LARGE SCALE GENOMIC DNA]</scope>
    <source>
        <strain evidence="2 3">NBRC 16056</strain>
    </source>
</reference>
<dbReference type="Proteomes" id="UP000053405">
    <property type="component" value="Unassembled WGS sequence"/>
</dbReference>
<dbReference type="InterPro" id="IPR036513">
    <property type="entry name" value="STAS_dom_sf"/>
</dbReference>
<dbReference type="InterPro" id="IPR001902">
    <property type="entry name" value="SLC26A/SulP_fam"/>
</dbReference>
<evidence type="ECO:0000313" key="2">
    <source>
        <dbReference type="EMBL" id="GAC58009.1"/>
    </source>
</evidence>
<dbReference type="PROSITE" id="PS50801">
    <property type="entry name" value="STAS"/>
    <property type="match status" value="1"/>
</dbReference>
<dbReference type="Gene3D" id="3.30.750.24">
    <property type="entry name" value="STAS domain"/>
    <property type="match status" value="1"/>
</dbReference>
<accession>L7LAU0</accession>
<evidence type="ECO:0000313" key="3">
    <source>
        <dbReference type="Proteomes" id="UP000053405"/>
    </source>
</evidence>
<dbReference type="eggNOG" id="COG0659">
    <property type="taxonomic scope" value="Bacteria"/>
</dbReference>
<sequence length="146" mass="16586">MRGFHDVSRHRQARRIPGVLILRFDGPLFFANGALFDEWVRVQVTRSASSGRPIRTVVLAAEPITRIDSSAIDELIELDDYLCQHGIDLVFAELKDPVREHLERYWLAVGDRPRFVDSQFAPTLGAIVDALREEDAALREKNTDSD</sequence>
<dbReference type="AlphaFoldDB" id="L7LAU0"/>
<dbReference type="Pfam" id="PF01740">
    <property type="entry name" value="STAS"/>
    <property type="match status" value="1"/>
</dbReference>
<dbReference type="STRING" id="1121927.GOHSU_28_00640"/>
<feature type="domain" description="STAS" evidence="1">
    <location>
        <begin position="9"/>
        <end position="134"/>
    </location>
</feature>
<protein>
    <recommendedName>
        <fullName evidence="1">STAS domain-containing protein</fullName>
    </recommendedName>
</protein>
<dbReference type="GO" id="GO:0016020">
    <property type="term" value="C:membrane"/>
    <property type="evidence" value="ECO:0007669"/>
    <property type="project" value="InterPro"/>
</dbReference>
<dbReference type="CDD" id="cd07042">
    <property type="entry name" value="STAS_SulP_like_sulfate_transporter"/>
    <property type="match status" value="1"/>
</dbReference>